<dbReference type="GO" id="GO:0005886">
    <property type="term" value="C:plasma membrane"/>
    <property type="evidence" value="ECO:0007669"/>
    <property type="project" value="UniProtKB-SubCell"/>
</dbReference>
<evidence type="ECO:0000259" key="19">
    <source>
        <dbReference type="PROSITE" id="PS50110"/>
    </source>
</evidence>
<dbReference type="Pfam" id="PF00512">
    <property type="entry name" value="HisKA"/>
    <property type="match status" value="1"/>
</dbReference>
<dbReference type="PROSITE" id="PS50109">
    <property type="entry name" value="HIS_KIN"/>
    <property type="match status" value="1"/>
</dbReference>
<evidence type="ECO:0000313" key="22">
    <source>
        <dbReference type="Proteomes" id="UP000016570"/>
    </source>
</evidence>
<dbReference type="eggNOG" id="COG2205">
    <property type="taxonomic scope" value="Bacteria"/>
</dbReference>
<dbReference type="InterPro" id="IPR036097">
    <property type="entry name" value="HisK_dim/P_sf"/>
</dbReference>
<keyword evidence="14 17" id="KW-0472">Membrane</keyword>
<keyword evidence="11" id="KW-0067">ATP-binding</keyword>
<evidence type="ECO:0000259" key="18">
    <source>
        <dbReference type="PROSITE" id="PS50109"/>
    </source>
</evidence>
<evidence type="ECO:0000256" key="10">
    <source>
        <dbReference type="ARBA" id="ARBA00022801"/>
    </source>
</evidence>
<dbReference type="Gene3D" id="3.30.565.10">
    <property type="entry name" value="Histidine kinase-like ATPase, C-terminal domain"/>
    <property type="match status" value="1"/>
</dbReference>
<feature type="modified residue" description="Phosphohistidine" evidence="15">
    <location>
        <position position="725"/>
    </location>
</feature>
<dbReference type="InterPro" id="IPR036641">
    <property type="entry name" value="HPT_dom_sf"/>
</dbReference>
<dbReference type="Gene3D" id="1.10.287.130">
    <property type="match status" value="1"/>
</dbReference>
<keyword evidence="9" id="KW-0418">Kinase</keyword>
<dbReference type="CDD" id="cd17546">
    <property type="entry name" value="REC_hyHK_CKI1_RcsC-like"/>
    <property type="match status" value="1"/>
</dbReference>
<keyword evidence="12 17" id="KW-1133">Transmembrane helix</keyword>
<dbReference type="CDD" id="cd16922">
    <property type="entry name" value="HATPase_EvgS-ArcB-TorS-like"/>
    <property type="match status" value="1"/>
</dbReference>
<evidence type="ECO:0000256" key="13">
    <source>
        <dbReference type="ARBA" id="ARBA00023012"/>
    </source>
</evidence>
<evidence type="ECO:0000256" key="17">
    <source>
        <dbReference type="SAM" id="Phobius"/>
    </source>
</evidence>
<dbReference type="eggNOG" id="COG0834">
    <property type="taxonomic scope" value="Bacteria"/>
</dbReference>
<dbReference type="SMART" id="SM00387">
    <property type="entry name" value="HATPase_c"/>
    <property type="match status" value="1"/>
</dbReference>
<comment type="catalytic activity">
    <reaction evidence="1">
        <text>ATP + protein L-histidine = ADP + protein N-phospho-L-histidine.</text>
        <dbReference type="EC" id="2.7.13.3"/>
    </reaction>
</comment>
<evidence type="ECO:0000259" key="20">
    <source>
        <dbReference type="PROSITE" id="PS50894"/>
    </source>
</evidence>
<evidence type="ECO:0000256" key="1">
    <source>
        <dbReference type="ARBA" id="ARBA00000085"/>
    </source>
</evidence>
<dbReference type="SUPFAM" id="SSF47384">
    <property type="entry name" value="Homodimeric domain of signal transducing histidine kinase"/>
    <property type="match status" value="1"/>
</dbReference>
<dbReference type="AlphaFoldDB" id="U3BE78"/>
<dbReference type="GO" id="GO:0016787">
    <property type="term" value="F:hydrolase activity"/>
    <property type="evidence" value="ECO:0007669"/>
    <property type="project" value="UniProtKB-KW"/>
</dbReference>
<dbReference type="PANTHER" id="PTHR43047">
    <property type="entry name" value="TWO-COMPONENT HISTIDINE PROTEIN KINASE"/>
    <property type="match status" value="1"/>
</dbReference>
<feature type="transmembrane region" description="Helical" evidence="17">
    <location>
        <begin position="263"/>
        <end position="283"/>
    </location>
</feature>
<dbReference type="SMART" id="SM00448">
    <property type="entry name" value="REC"/>
    <property type="match status" value="1"/>
</dbReference>
<dbReference type="CDD" id="cd00088">
    <property type="entry name" value="HPT"/>
    <property type="match status" value="1"/>
</dbReference>
<keyword evidence="11" id="KW-0547">Nucleotide-binding</keyword>
<feature type="domain" description="Histidine kinase" evidence="18">
    <location>
        <begin position="305"/>
        <end position="528"/>
    </location>
</feature>
<keyword evidence="8 17" id="KW-0812">Transmembrane</keyword>
<dbReference type="Gene3D" id="3.40.50.2300">
    <property type="match status" value="1"/>
</dbReference>
<dbReference type="FunFam" id="3.30.565.10:FF:000010">
    <property type="entry name" value="Sensor histidine kinase RcsC"/>
    <property type="match status" value="1"/>
</dbReference>
<keyword evidence="10" id="KW-0378">Hydrolase</keyword>
<dbReference type="EMBL" id="BATJ01000011">
    <property type="protein sequence ID" value="GAD68039.1"/>
    <property type="molecule type" value="Genomic_DNA"/>
</dbReference>
<dbReference type="PRINTS" id="PR00344">
    <property type="entry name" value="BCTRLSENSOR"/>
</dbReference>
<dbReference type="SUPFAM" id="SSF47226">
    <property type="entry name" value="Histidine-containing phosphotransfer domain, HPT domain"/>
    <property type="match status" value="1"/>
</dbReference>
<evidence type="ECO:0000256" key="6">
    <source>
        <dbReference type="ARBA" id="ARBA00022553"/>
    </source>
</evidence>
<dbReference type="PROSITE" id="PS50110">
    <property type="entry name" value="RESPONSE_REGULATORY"/>
    <property type="match status" value="1"/>
</dbReference>
<feature type="domain" description="Response regulatory" evidence="19">
    <location>
        <begin position="554"/>
        <end position="674"/>
    </location>
</feature>
<organism evidence="21 22">
    <name type="scientific">Vibrio proteolyticus NBRC 13287</name>
    <dbReference type="NCBI Taxonomy" id="1219065"/>
    <lineage>
        <taxon>Bacteria</taxon>
        <taxon>Pseudomonadati</taxon>
        <taxon>Pseudomonadota</taxon>
        <taxon>Gammaproteobacteria</taxon>
        <taxon>Vibrionales</taxon>
        <taxon>Vibrionaceae</taxon>
        <taxon>Vibrio</taxon>
    </lineage>
</organism>
<evidence type="ECO:0000256" key="14">
    <source>
        <dbReference type="ARBA" id="ARBA00023136"/>
    </source>
</evidence>
<feature type="modified residue" description="4-aspartylphosphate" evidence="16">
    <location>
        <position position="604"/>
    </location>
</feature>
<dbReference type="SUPFAM" id="SSF52172">
    <property type="entry name" value="CheY-like"/>
    <property type="match status" value="1"/>
</dbReference>
<evidence type="ECO:0000256" key="9">
    <source>
        <dbReference type="ARBA" id="ARBA00022777"/>
    </source>
</evidence>
<dbReference type="Pfam" id="PF00497">
    <property type="entry name" value="SBP_bac_3"/>
    <property type="match status" value="1"/>
</dbReference>
<keyword evidence="13" id="KW-0902">Two-component regulatory system</keyword>
<keyword evidence="7" id="KW-0808">Transferase</keyword>
<sequence>MVLVGFFPSAHAQSSYSPEELAWIKANPEVTYSIDEYWPVEYLKEGQHKGLTRDFIDEIAKQTGLKFKLIQSSNWNDTLLKLEEGTLHMSTVASPRLKKSIRDKVLLSHPYIFSDAIIVTRSDTPMLFDINTLASKKVAVKGGGGYESYLRQHYPTLELMLINDPREALEALFHGAVFAVVGADIALRPIIYRKYYGTLNIAGTIADMYSVVKMPISPKYPLLHSIINKSLENMTSLKNGEIYLKWIKEVHIGRPAWQAVLKYYASEIIVFTLALLVIITLYWRAKRAEVRAVASEAEKSQFLAVMSHEIRTPMNAILATVDLLLRTPQSTRQKELTQLAKSSATNLIELLNDVLDVSKLETDKLQLSPEPTDINELATSVSDVHRLAADKKGVRLQLFTQDLADVRVHVDPLRLRQILTNLLSNAVKFTEQGSIVLKIQLSNISAENNKATLAISIKDSGIGIASEKQERIFDAYQQADYSVANKYGGTGLGLNICRELVTLMDGSINLNSQLGVGTTISIALPVKLDTKEQASSSQTVLNTITPRFNESPTKILVVEDLAVNRQLIEEQLRELGQLCSFAQDGHAALTQLKANQHFDLILMDCNLPGMDGYQVTEHIRHFEREQGLTQTPVIAISAATSEQHKLKCIESGMDGVLTKPVTLDDLQTILDLWLEEPEPNSSQLAEVKNYHSLEELYWNTCQDDLAKLRRAIEKSEWIDIRHFVHRLKGGALTVGLDKLAEPARKLEESLMAGEHWSIEQLLSWLENYRQQLERWNTARQTPD</sequence>
<comment type="subcellular location">
    <subcellularLocation>
        <location evidence="2">Cell inner membrane</location>
        <topology evidence="2">Multi-pass membrane protein</topology>
    </subcellularLocation>
</comment>
<dbReference type="InterPro" id="IPR004358">
    <property type="entry name" value="Sig_transdc_His_kin-like_C"/>
</dbReference>
<dbReference type="InterPro" id="IPR008207">
    <property type="entry name" value="Sig_transdc_His_kin_Hpt_dom"/>
</dbReference>
<evidence type="ECO:0000256" key="8">
    <source>
        <dbReference type="ARBA" id="ARBA00022692"/>
    </source>
</evidence>
<evidence type="ECO:0000256" key="7">
    <source>
        <dbReference type="ARBA" id="ARBA00022679"/>
    </source>
</evidence>
<dbReference type="Gene3D" id="3.40.190.10">
    <property type="entry name" value="Periplasmic binding protein-like II"/>
    <property type="match status" value="2"/>
</dbReference>
<evidence type="ECO:0000256" key="3">
    <source>
        <dbReference type="ARBA" id="ARBA00012438"/>
    </source>
</evidence>
<dbReference type="SMART" id="SM00388">
    <property type="entry name" value="HisKA"/>
    <property type="match status" value="1"/>
</dbReference>
<dbReference type="InterPro" id="IPR036890">
    <property type="entry name" value="HATPase_C_sf"/>
</dbReference>
<accession>U3BE78</accession>
<dbReference type="SMART" id="SM00062">
    <property type="entry name" value="PBPb"/>
    <property type="match status" value="1"/>
</dbReference>
<dbReference type="CDD" id="cd01007">
    <property type="entry name" value="PBP2_BvgS_HisK_like"/>
    <property type="match status" value="1"/>
</dbReference>
<dbReference type="EC" id="2.7.13.3" evidence="3"/>
<keyword evidence="4" id="KW-1003">Cell membrane</keyword>
<evidence type="ECO:0000256" key="15">
    <source>
        <dbReference type="PROSITE-ProRule" id="PRU00110"/>
    </source>
</evidence>
<keyword evidence="6 16" id="KW-0597">Phosphoprotein</keyword>
<dbReference type="InterPro" id="IPR011006">
    <property type="entry name" value="CheY-like_superfamily"/>
</dbReference>
<dbReference type="Pfam" id="PF02518">
    <property type="entry name" value="HATPase_c"/>
    <property type="match status" value="1"/>
</dbReference>
<keyword evidence="22" id="KW-1185">Reference proteome</keyword>
<evidence type="ECO:0000256" key="4">
    <source>
        <dbReference type="ARBA" id="ARBA00022475"/>
    </source>
</evidence>
<protein>
    <recommendedName>
        <fullName evidence="3">histidine kinase</fullName>
        <ecNumber evidence="3">2.7.13.3</ecNumber>
    </recommendedName>
</protein>
<dbReference type="InterPro" id="IPR005467">
    <property type="entry name" value="His_kinase_dom"/>
</dbReference>
<dbReference type="InterPro" id="IPR001789">
    <property type="entry name" value="Sig_transdc_resp-reg_receiver"/>
</dbReference>
<dbReference type="InterPro" id="IPR003661">
    <property type="entry name" value="HisK_dim/P_dom"/>
</dbReference>
<dbReference type="CDD" id="cd00082">
    <property type="entry name" value="HisKA"/>
    <property type="match status" value="1"/>
</dbReference>
<reference evidence="21 22" key="1">
    <citation type="submission" date="2013-09" db="EMBL/GenBank/DDBJ databases">
        <title>Whole genome shotgun sequence of Vibrio proteolyticus NBRC 13287.</title>
        <authorList>
            <person name="Isaki S."/>
            <person name="Hosoyama A."/>
            <person name="Numata M."/>
            <person name="Hashimoto M."/>
            <person name="Hosoyama Y."/>
            <person name="Tsuchikane K."/>
            <person name="Noguchi M."/>
            <person name="Hirakata S."/>
            <person name="Ichikawa N."/>
            <person name="Ohji S."/>
            <person name="Yamazoe A."/>
            <person name="Fujita N."/>
        </authorList>
    </citation>
    <scope>NUCLEOTIDE SEQUENCE [LARGE SCALE GENOMIC DNA]</scope>
    <source>
        <strain evidence="21 22">NBRC 13287</strain>
    </source>
</reference>
<dbReference type="GO" id="GO:0000155">
    <property type="term" value="F:phosphorelay sensor kinase activity"/>
    <property type="evidence" value="ECO:0007669"/>
    <property type="project" value="InterPro"/>
</dbReference>
<name>U3BE78_VIBPR</name>
<gene>
    <name evidence="21" type="ORF">VPR01S_11_00320</name>
</gene>
<dbReference type="Pfam" id="PF01627">
    <property type="entry name" value="Hpt"/>
    <property type="match status" value="1"/>
</dbReference>
<comment type="caution">
    <text evidence="21">The sequence shown here is derived from an EMBL/GenBank/DDBJ whole genome shotgun (WGS) entry which is preliminary data.</text>
</comment>
<dbReference type="Pfam" id="PF00072">
    <property type="entry name" value="Response_reg"/>
    <property type="match status" value="1"/>
</dbReference>
<dbReference type="STRING" id="1219065.VPR01S_11_00320"/>
<evidence type="ECO:0000256" key="11">
    <source>
        <dbReference type="ARBA" id="ARBA00022840"/>
    </source>
</evidence>
<feature type="domain" description="HPt" evidence="20">
    <location>
        <begin position="686"/>
        <end position="775"/>
    </location>
</feature>
<evidence type="ECO:0000256" key="16">
    <source>
        <dbReference type="PROSITE-ProRule" id="PRU00169"/>
    </source>
</evidence>
<dbReference type="InterPro" id="IPR001638">
    <property type="entry name" value="Solute-binding_3/MltF_N"/>
</dbReference>
<evidence type="ECO:0000256" key="2">
    <source>
        <dbReference type="ARBA" id="ARBA00004429"/>
    </source>
</evidence>
<dbReference type="InterPro" id="IPR003594">
    <property type="entry name" value="HATPase_dom"/>
</dbReference>
<keyword evidence="5" id="KW-0997">Cell inner membrane</keyword>
<dbReference type="Gene3D" id="1.20.120.160">
    <property type="entry name" value="HPT domain"/>
    <property type="match status" value="1"/>
</dbReference>
<evidence type="ECO:0000256" key="5">
    <source>
        <dbReference type="ARBA" id="ARBA00022519"/>
    </source>
</evidence>
<dbReference type="SUPFAM" id="SSF53850">
    <property type="entry name" value="Periplasmic binding protein-like II"/>
    <property type="match status" value="1"/>
</dbReference>
<evidence type="ECO:0000256" key="12">
    <source>
        <dbReference type="ARBA" id="ARBA00022989"/>
    </source>
</evidence>
<dbReference type="PROSITE" id="PS50894">
    <property type="entry name" value="HPT"/>
    <property type="match status" value="1"/>
</dbReference>
<proteinExistence type="predicted"/>
<evidence type="ECO:0000313" key="21">
    <source>
        <dbReference type="EMBL" id="GAD68039.1"/>
    </source>
</evidence>
<dbReference type="Proteomes" id="UP000016570">
    <property type="component" value="Unassembled WGS sequence"/>
</dbReference>
<dbReference type="SUPFAM" id="SSF55874">
    <property type="entry name" value="ATPase domain of HSP90 chaperone/DNA topoisomerase II/histidine kinase"/>
    <property type="match status" value="1"/>
</dbReference>